<reference evidence="13 14" key="1">
    <citation type="submission" date="2017-07" db="EMBL/GenBank/DDBJ databases">
        <title>Genome sequence of the Sordaria macrospora wild type strain R19027.</title>
        <authorList>
            <person name="Nowrousian M."/>
            <person name="Teichert I."/>
            <person name="Kueck U."/>
        </authorList>
    </citation>
    <scope>NUCLEOTIDE SEQUENCE [LARGE SCALE GENOMIC DNA]</scope>
    <source>
        <strain evidence="13 14">R19027</strain>
        <tissue evidence="13">Mycelium</tissue>
    </source>
</reference>
<keyword evidence="8 11" id="KW-0539">Nucleus</keyword>
<dbReference type="Gene3D" id="1.20.58.1710">
    <property type="match status" value="1"/>
</dbReference>
<evidence type="ECO:0000256" key="2">
    <source>
        <dbReference type="ARBA" id="ARBA00005716"/>
    </source>
</evidence>
<sequence length="280" mass="32003">MADGKDSLRLAPDEFKQLEVLRNRFHQLTHSLNSLFNDIQRSQPLPSQDSLTASAAILQKSLETIQKLADENSELFQRIVVHPSTNFPGRTQEHILLQLLRKKLEPEVESWVEDARSVARASGLDPSKLASSQQKTNGYDEDDDDYRDEEEDAPSDPFNEQWVDMFQVSMDSIRDYLMNQANEPYTIAEREMGIENVRTGLKRSLEEEDSEEEEDEDEDEDDDENKPLAAAGVDKVNAANLFHPEHVLWMASRGNMKVKNVDLEAIRKREKPRGRPAPAQ</sequence>
<comment type="similarity">
    <text evidence="2 11">Belongs to the Mediator complex subunit 8 family.</text>
</comment>
<comment type="caution">
    <text evidence="13">The sequence shown here is derived from an EMBL/GenBank/DDBJ whole genome shotgun (WGS) entry which is preliminary data.</text>
</comment>
<dbReference type="InterPro" id="IPR019364">
    <property type="entry name" value="Mediatior_Med8_fun/met"/>
</dbReference>
<dbReference type="FunFam" id="1.20.58.1710:FF:000002">
    <property type="entry name" value="Mediator of RNA polymerase II transcription subunit 8"/>
    <property type="match status" value="1"/>
</dbReference>
<name>A0A8S9A049_SORMA</name>
<dbReference type="EMBL" id="NMPR01000013">
    <property type="protein sequence ID" value="KAA8635239.1"/>
    <property type="molecule type" value="Genomic_DNA"/>
</dbReference>
<feature type="compositionally biased region" description="Acidic residues" evidence="12">
    <location>
        <begin position="206"/>
        <end position="224"/>
    </location>
</feature>
<evidence type="ECO:0000256" key="7">
    <source>
        <dbReference type="ARBA" id="ARBA00023163"/>
    </source>
</evidence>
<keyword evidence="5 11" id="KW-0805">Transcription regulation</keyword>
<organism evidence="13 14">
    <name type="scientific">Sordaria macrospora</name>
    <dbReference type="NCBI Taxonomy" id="5147"/>
    <lineage>
        <taxon>Eukaryota</taxon>
        <taxon>Fungi</taxon>
        <taxon>Dikarya</taxon>
        <taxon>Ascomycota</taxon>
        <taxon>Pezizomycotina</taxon>
        <taxon>Sordariomycetes</taxon>
        <taxon>Sordariomycetidae</taxon>
        <taxon>Sordariales</taxon>
        <taxon>Sordariaceae</taxon>
        <taxon>Sordaria</taxon>
    </lineage>
</organism>
<evidence type="ECO:0000256" key="5">
    <source>
        <dbReference type="ARBA" id="ARBA00023015"/>
    </source>
</evidence>
<dbReference type="Proteomes" id="UP000433876">
    <property type="component" value="Unassembled WGS sequence"/>
</dbReference>
<dbReference type="PANTHER" id="PTHR13074:SF9">
    <property type="entry name" value="MEDIATOR OF RNA POLYMERASE II TRANSCRIPTION SUBUNIT 8"/>
    <property type="match status" value="1"/>
</dbReference>
<gene>
    <name evidence="11" type="primary">MED8</name>
    <name evidence="13" type="ORF">SMACR_01651</name>
</gene>
<evidence type="ECO:0000256" key="4">
    <source>
        <dbReference type="ARBA" id="ARBA00020637"/>
    </source>
</evidence>
<keyword evidence="7 11" id="KW-0804">Transcription</keyword>
<evidence type="ECO:0000313" key="14">
    <source>
        <dbReference type="Proteomes" id="UP000433876"/>
    </source>
</evidence>
<dbReference type="GO" id="GO:0000978">
    <property type="term" value="F:RNA polymerase II cis-regulatory region sequence-specific DNA binding"/>
    <property type="evidence" value="ECO:0007669"/>
    <property type="project" value="TreeGrafter"/>
</dbReference>
<feature type="region of interest" description="Disordered" evidence="12">
    <location>
        <begin position="201"/>
        <end position="232"/>
    </location>
</feature>
<evidence type="ECO:0000256" key="9">
    <source>
        <dbReference type="ARBA" id="ARBA00025687"/>
    </source>
</evidence>
<protein>
    <recommendedName>
        <fullName evidence="4 11">Mediator of RNA polymerase II transcription subunit 8</fullName>
    </recommendedName>
    <alternativeName>
        <fullName evidence="10 11">Mediator complex subunit 8</fullName>
    </alternativeName>
</protein>
<comment type="function">
    <text evidence="9 11">Component of the Mediator complex, a coactivator involved in the regulated transcription of nearly all RNA polymerase II-dependent genes. Mediator functions as a bridge to convey information from gene-specific regulatory proteins to the basal RNA polymerase II transcription machinery. Mediator is recruited to promoters by direct interactions with regulatory proteins and serves as a scaffold for the assembly of a functional preinitiation complex with RNA polymerase II and the general transcription factors.</text>
</comment>
<keyword evidence="6 11" id="KW-0010">Activator</keyword>
<evidence type="ECO:0000313" key="13">
    <source>
        <dbReference type="EMBL" id="KAA8635239.1"/>
    </source>
</evidence>
<dbReference type="Pfam" id="PF10232">
    <property type="entry name" value="Med8"/>
    <property type="match status" value="1"/>
</dbReference>
<dbReference type="GO" id="GO:0006357">
    <property type="term" value="P:regulation of transcription by RNA polymerase II"/>
    <property type="evidence" value="ECO:0007669"/>
    <property type="project" value="InterPro"/>
</dbReference>
<dbReference type="OMA" id="WAPIEAN"/>
<comment type="subunit">
    <text evidence="3 11">Component of the Mediator complex.</text>
</comment>
<evidence type="ECO:0000256" key="12">
    <source>
        <dbReference type="SAM" id="MobiDB-lite"/>
    </source>
</evidence>
<feature type="compositionally biased region" description="Acidic residues" evidence="12">
    <location>
        <begin position="139"/>
        <end position="154"/>
    </location>
</feature>
<evidence type="ECO:0000256" key="10">
    <source>
        <dbReference type="ARBA" id="ARBA00031261"/>
    </source>
</evidence>
<dbReference type="GO" id="GO:0016592">
    <property type="term" value="C:mediator complex"/>
    <property type="evidence" value="ECO:0007669"/>
    <property type="project" value="InterPro"/>
</dbReference>
<evidence type="ECO:0000256" key="8">
    <source>
        <dbReference type="ARBA" id="ARBA00023242"/>
    </source>
</evidence>
<evidence type="ECO:0000256" key="1">
    <source>
        <dbReference type="ARBA" id="ARBA00004123"/>
    </source>
</evidence>
<dbReference type="AlphaFoldDB" id="A0A8S9A049"/>
<proteinExistence type="inferred from homology"/>
<evidence type="ECO:0000256" key="11">
    <source>
        <dbReference type="RuleBase" id="RU364144"/>
    </source>
</evidence>
<dbReference type="Gene3D" id="6.10.250.2610">
    <property type="match status" value="1"/>
</dbReference>
<dbReference type="PANTHER" id="PTHR13074">
    <property type="entry name" value="MEDIATOR OF RNA POLYMERASE II TRANSCRIPTION SUBUNIT 8"/>
    <property type="match status" value="1"/>
</dbReference>
<evidence type="ECO:0000256" key="3">
    <source>
        <dbReference type="ARBA" id="ARBA00011837"/>
    </source>
</evidence>
<dbReference type="VEuPathDB" id="FungiDB:SMAC_01651"/>
<accession>A0A8S9A049</accession>
<dbReference type="GO" id="GO:0003712">
    <property type="term" value="F:transcription coregulator activity"/>
    <property type="evidence" value="ECO:0007669"/>
    <property type="project" value="InterPro"/>
</dbReference>
<dbReference type="GO" id="GO:0070847">
    <property type="term" value="C:core mediator complex"/>
    <property type="evidence" value="ECO:0007669"/>
    <property type="project" value="TreeGrafter"/>
</dbReference>
<comment type="subcellular location">
    <subcellularLocation>
        <location evidence="1 11">Nucleus</location>
    </subcellularLocation>
</comment>
<feature type="region of interest" description="Disordered" evidence="12">
    <location>
        <begin position="122"/>
        <end position="161"/>
    </location>
</feature>
<evidence type="ECO:0000256" key="6">
    <source>
        <dbReference type="ARBA" id="ARBA00023159"/>
    </source>
</evidence>